<keyword evidence="2" id="KW-0732">Signal</keyword>
<sequence length="144" mass="16389">MRLKSKKTLLIILIAYWSGKDVRGSDPDCKFATSLDSDPDCESAMSLDSDPGYESTTFHDSDAEDSRWRSELGEEFMIDELLDVHTIKSLADKAIKDESVVQHLEALLETLYDNSQHTLSNRAVEHFDKVKSIWGNRDLIRILL</sequence>
<gene>
    <name evidence="3" type="ORF">CEPIT_LOCUS28513</name>
</gene>
<organism evidence="3 4">
    <name type="scientific">Cuscuta epithymum</name>
    <dbReference type="NCBI Taxonomy" id="186058"/>
    <lineage>
        <taxon>Eukaryota</taxon>
        <taxon>Viridiplantae</taxon>
        <taxon>Streptophyta</taxon>
        <taxon>Embryophyta</taxon>
        <taxon>Tracheophyta</taxon>
        <taxon>Spermatophyta</taxon>
        <taxon>Magnoliopsida</taxon>
        <taxon>eudicotyledons</taxon>
        <taxon>Gunneridae</taxon>
        <taxon>Pentapetalae</taxon>
        <taxon>asterids</taxon>
        <taxon>lamiids</taxon>
        <taxon>Solanales</taxon>
        <taxon>Convolvulaceae</taxon>
        <taxon>Cuscuteae</taxon>
        <taxon>Cuscuta</taxon>
        <taxon>Cuscuta subgen. Cuscuta</taxon>
    </lineage>
</organism>
<evidence type="ECO:0000256" key="1">
    <source>
        <dbReference type="SAM" id="MobiDB-lite"/>
    </source>
</evidence>
<name>A0AAV0EWV4_9ASTE</name>
<dbReference type="AlphaFoldDB" id="A0AAV0EWV4"/>
<proteinExistence type="predicted"/>
<protein>
    <submittedName>
        <fullName evidence="3">Uncharacterized protein</fullName>
    </submittedName>
</protein>
<feature type="region of interest" description="Disordered" evidence="1">
    <location>
        <begin position="37"/>
        <end position="60"/>
    </location>
</feature>
<feature type="signal peptide" evidence="2">
    <location>
        <begin position="1"/>
        <end position="24"/>
    </location>
</feature>
<keyword evidence="4" id="KW-1185">Reference proteome</keyword>
<dbReference type="EMBL" id="CAMAPF010000948">
    <property type="protein sequence ID" value="CAH9127683.1"/>
    <property type="molecule type" value="Genomic_DNA"/>
</dbReference>
<reference evidence="3" key="1">
    <citation type="submission" date="2022-07" db="EMBL/GenBank/DDBJ databases">
        <authorList>
            <person name="Macas J."/>
            <person name="Novak P."/>
            <person name="Neumann P."/>
        </authorList>
    </citation>
    <scope>NUCLEOTIDE SEQUENCE</scope>
</reference>
<evidence type="ECO:0000313" key="4">
    <source>
        <dbReference type="Proteomes" id="UP001152523"/>
    </source>
</evidence>
<evidence type="ECO:0000313" key="3">
    <source>
        <dbReference type="EMBL" id="CAH9127683.1"/>
    </source>
</evidence>
<evidence type="ECO:0000256" key="2">
    <source>
        <dbReference type="SAM" id="SignalP"/>
    </source>
</evidence>
<feature type="chain" id="PRO_5043572311" evidence="2">
    <location>
        <begin position="25"/>
        <end position="144"/>
    </location>
</feature>
<dbReference type="Proteomes" id="UP001152523">
    <property type="component" value="Unassembled WGS sequence"/>
</dbReference>
<accession>A0AAV0EWV4</accession>
<feature type="non-terminal residue" evidence="3">
    <location>
        <position position="144"/>
    </location>
</feature>
<comment type="caution">
    <text evidence="3">The sequence shown here is derived from an EMBL/GenBank/DDBJ whole genome shotgun (WGS) entry which is preliminary data.</text>
</comment>